<evidence type="ECO:0000313" key="1">
    <source>
        <dbReference type="EMBL" id="GAA1685963.1"/>
    </source>
</evidence>
<protein>
    <submittedName>
        <fullName evidence="1">Uncharacterized protein</fullName>
    </submittedName>
</protein>
<comment type="caution">
    <text evidence="1">The sequence shown here is derived from an EMBL/GenBank/DDBJ whole genome shotgun (WGS) entry which is preliminary data.</text>
</comment>
<proteinExistence type="predicted"/>
<evidence type="ECO:0000313" key="2">
    <source>
        <dbReference type="Proteomes" id="UP001499851"/>
    </source>
</evidence>
<reference evidence="2" key="1">
    <citation type="journal article" date="2019" name="Int. J. Syst. Evol. Microbiol.">
        <title>The Global Catalogue of Microorganisms (GCM) 10K type strain sequencing project: providing services to taxonomists for standard genome sequencing and annotation.</title>
        <authorList>
            <consortium name="The Broad Institute Genomics Platform"/>
            <consortium name="The Broad Institute Genome Sequencing Center for Infectious Disease"/>
            <person name="Wu L."/>
            <person name="Ma J."/>
        </authorList>
    </citation>
    <scope>NUCLEOTIDE SEQUENCE [LARGE SCALE GENOMIC DNA]</scope>
    <source>
        <strain evidence="2">JCM 16001</strain>
    </source>
</reference>
<dbReference type="Proteomes" id="UP001499851">
    <property type="component" value="Unassembled WGS sequence"/>
</dbReference>
<keyword evidence="2" id="KW-1185">Reference proteome</keyword>
<dbReference type="EMBL" id="BAAAQF010000016">
    <property type="protein sequence ID" value="GAA1685963.1"/>
    <property type="molecule type" value="Genomic_DNA"/>
</dbReference>
<dbReference type="RefSeq" id="WP_344489250.1">
    <property type="nucleotide sequence ID" value="NZ_BAAAQF010000016.1"/>
</dbReference>
<sequence length="45" mass="4980">MIRAVASQLAARVGPTYVGRHRRARPVLHRVLRLPLPVPAQEAAQ</sequence>
<accession>A0ABP4TCP3</accession>
<name>A0ABP4TCP3_9ACTN</name>
<gene>
    <name evidence="1" type="ORF">GCM10009830_36810</name>
</gene>
<organism evidence="1 2">
    <name type="scientific">Glycomyces endophyticus</name>
    <dbReference type="NCBI Taxonomy" id="480996"/>
    <lineage>
        <taxon>Bacteria</taxon>
        <taxon>Bacillati</taxon>
        <taxon>Actinomycetota</taxon>
        <taxon>Actinomycetes</taxon>
        <taxon>Glycomycetales</taxon>
        <taxon>Glycomycetaceae</taxon>
        <taxon>Glycomyces</taxon>
    </lineage>
</organism>